<evidence type="ECO:0000313" key="1">
    <source>
        <dbReference type="EMBL" id="CAG8477519.1"/>
    </source>
</evidence>
<reference evidence="1" key="1">
    <citation type="submission" date="2021-06" db="EMBL/GenBank/DDBJ databases">
        <authorList>
            <person name="Kallberg Y."/>
            <person name="Tangrot J."/>
            <person name="Rosling A."/>
        </authorList>
    </citation>
    <scope>NUCLEOTIDE SEQUENCE</scope>
    <source>
        <strain evidence="1">IL203A</strain>
    </source>
</reference>
<evidence type="ECO:0000313" key="2">
    <source>
        <dbReference type="Proteomes" id="UP000789702"/>
    </source>
</evidence>
<dbReference type="Proteomes" id="UP000789702">
    <property type="component" value="Unassembled WGS sequence"/>
</dbReference>
<organism evidence="1 2">
    <name type="scientific">Dentiscutata heterogama</name>
    <dbReference type="NCBI Taxonomy" id="1316150"/>
    <lineage>
        <taxon>Eukaryota</taxon>
        <taxon>Fungi</taxon>
        <taxon>Fungi incertae sedis</taxon>
        <taxon>Mucoromycota</taxon>
        <taxon>Glomeromycotina</taxon>
        <taxon>Glomeromycetes</taxon>
        <taxon>Diversisporales</taxon>
        <taxon>Gigasporaceae</taxon>
        <taxon>Dentiscutata</taxon>
    </lineage>
</organism>
<protein>
    <submittedName>
        <fullName evidence="1">9182_t:CDS:1</fullName>
    </submittedName>
</protein>
<sequence length="633" mass="74100">MESPMFSNEEVNNSSDFTIENINYTSFTSITSMSDSLFTFPVNNFSIIRTIDTEISLSKYLDKYLLPATLTNFSLDDLKVALFGIQSNLNNPPFISFEEYKMVSLNEIDYYFDLDSFLLTISTLSFIISPISFFIYPNKMWNLKNHNHEYYSITNPSSQKDEKIRLCNIPHFLFAQLTFFTPLKILIFFPKMFNFKKRNSFLVNNMFELWYDEIFYPALIQICSKDILHHIPTSFQSHYNLSKKITQNTYIYDSYSLDNEYLQNLVDIMRNNIRNNISKNPQLIVFEDFFFHIYAKNLKLSTKFKNIDKFKKSLNFITKNFDDSDSTWKNLAKFDLGIEFISTKNTPTSVYWKRETSINLVKKIGATLAFSSPTSGIFEWTHTYDIAGASGEASKFVQDNCRIFYVQTYHIDKEPLTASQPALFLNLTDYDAVYNSLKIQNTCKNIDQILNNSKSISFGARLEYRLSYQITEQFAKKLIEENDLNIFLQTNPFFIIPTDIICNFKNKLLNVYLNAYNRSLKKSFSPELVNYKISLYMLMKSIFHSIKTIPYSYKYFGTSNINNSNNDGTLEFFKTIHNYNIAWLPINQIQIQNCKIKITSKNFKQNFNFSLSNNNEEEEDIINIPLTPVDIVD</sequence>
<proteinExistence type="predicted"/>
<gene>
    <name evidence="1" type="ORF">DHETER_LOCUS1986</name>
</gene>
<comment type="caution">
    <text evidence="1">The sequence shown here is derived from an EMBL/GenBank/DDBJ whole genome shotgun (WGS) entry which is preliminary data.</text>
</comment>
<name>A0ACA9KKX6_9GLOM</name>
<accession>A0ACA9KKX6</accession>
<keyword evidence="2" id="KW-1185">Reference proteome</keyword>
<dbReference type="EMBL" id="CAJVPU010001323">
    <property type="protein sequence ID" value="CAG8477519.1"/>
    <property type="molecule type" value="Genomic_DNA"/>
</dbReference>